<dbReference type="PATRIC" id="fig|121290.4.peg.2826"/>
<protein>
    <submittedName>
        <fullName evidence="4">Coenzyme PQQ synthesis protein D</fullName>
    </submittedName>
</protein>
<gene>
    <name evidence="4" type="ORF">APY04_1582</name>
</gene>
<dbReference type="InterPro" id="IPR041881">
    <property type="entry name" value="PqqD_sf"/>
</dbReference>
<organism evidence="4 5">
    <name type="scientific">Hyphomicrobium sulfonivorans</name>
    <dbReference type="NCBI Taxonomy" id="121290"/>
    <lineage>
        <taxon>Bacteria</taxon>
        <taxon>Pseudomonadati</taxon>
        <taxon>Pseudomonadota</taxon>
        <taxon>Alphaproteobacteria</taxon>
        <taxon>Hyphomicrobiales</taxon>
        <taxon>Hyphomicrobiaceae</taxon>
        <taxon>Hyphomicrobium</taxon>
    </lineage>
</organism>
<dbReference type="InterPro" id="IPR008792">
    <property type="entry name" value="PQQD"/>
</dbReference>
<reference evidence="4 5" key="1">
    <citation type="submission" date="2015-10" db="EMBL/GenBank/DDBJ databases">
        <title>Transcriptomic analysis of a linuron degrading triple-species bacterial consortium.</title>
        <authorList>
            <person name="Albers P."/>
        </authorList>
    </citation>
    <scope>NUCLEOTIDE SEQUENCE [LARGE SCALE GENOMIC DNA]</scope>
    <source>
        <strain evidence="4 5">WDL6</strain>
    </source>
</reference>
<dbReference type="RefSeq" id="WP_068461269.1">
    <property type="nucleotide sequence ID" value="NZ_LMTR01000045.1"/>
</dbReference>
<name>A0A109BIL5_HYPSL</name>
<evidence type="ECO:0000256" key="2">
    <source>
        <dbReference type="ARBA" id="ARBA00011741"/>
    </source>
</evidence>
<dbReference type="Gene3D" id="1.10.10.1150">
    <property type="entry name" value="Coenzyme PQQ synthesis protein D (PqqD)"/>
    <property type="match status" value="1"/>
</dbReference>
<dbReference type="Pfam" id="PF05402">
    <property type="entry name" value="PqqD"/>
    <property type="match status" value="1"/>
</dbReference>
<dbReference type="NCBIfam" id="TIGR03859">
    <property type="entry name" value="PQQ_PqqD"/>
    <property type="match status" value="1"/>
</dbReference>
<proteinExistence type="predicted"/>
<dbReference type="GO" id="GO:0018189">
    <property type="term" value="P:pyrroloquinoline quinone biosynthetic process"/>
    <property type="evidence" value="ECO:0007669"/>
    <property type="project" value="UniProtKB-UniPathway"/>
</dbReference>
<comment type="subunit">
    <text evidence="2">Monomer. Interacts with PqqE.</text>
</comment>
<evidence type="ECO:0000256" key="3">
    <source>
        <dbReference type="ARBA" id="ARBA00022905"/>
    </source>
</evidence>
<dbReference type="STRING" id="121290.APY04_1582"/>
<keyword evidence="3" id="KW-0884">PQQ biosynthesis</keyword>
<evidence type="ECO:0000256" key="1">
    <source>
        <dbReference type="ARBA" id="ARBA00004886"/>
    </source>
</evidence>
<dbReference type="UniPathway" id="UPA00539"/>
<dbReference type="Proteomes" id="UP000059074">
    <property type="component" value="Unassembled WGS sequence"/>
</dbReference>
<dbReference type="AlphaFoldDB" id="A0A109BIL5"/>
<evidence type="ECO:0000313" key="5">
    <source>
        <dbReference type="Proteomes" id="UP000059074"/>
    </source>
</evidence>
<dbReference type="EMBL" id="LMTR01000045">
    <property type="protein sequence ID" value="KWT69499.1"/>
    <property type="molecule type" value="Genomic_DNA"/>
</dbReference>
<dbReference type="InterPro" id="IPR022479">
    <property type="entry name" value="PqqD_bac"/>
</dbReference>
<comment type="pathway">
    <text evidence="1">Cofactor biosynthesis; pyrroloquinoline quinone biosynthesis.</text>
</comment>
<dbReference type="OrthoDB" id="7995890at2"/>
<sequence length="100" mass="11148">MGEPTPRQRTVIATDSKPVMPPYIKMRYDAGRNRWIILAPERLFDPDPIAVEVLKLCDGERTVGDIAAHLSNEYNAPSQDIEVDIIAMLQDLSDKGVVKA</sequence>
<dbReference type="GO" id="GO:0048038">
    <property type="term" value="F:quinone binding"/>
    <property type="evidence" value="ECO:0007669"/>
    <property type="project" value="InterPro"/>
</dbReference>
<accession>A0A109BIL5</accession>
<evidence type="ECO:0000313" key="4">
    <source>
        <dbReference type="EMBL" id="KWT69499.1"/>
    </source>
</evidence>
<keyword evidence="5" id="KW-1185">Reference proteome</keyword>
<comment type="caution">
    <text evidence="4">The sequence shown here is derived from an EMBL/GenBank/DDBJ whole genome shotgun (WGS) entry which is preliminary data.</text>
</comment>